<sequence length="183" mass="19348">MAIVCASAGFVAACASAPLATYDLGAADGGFSARRERPGQIAIYEPTALPPVDSNRIVVRMGQDQIAYLSGAKWTDQLPPLVQARLIATFQNAHIGVARLGMLADYSLRADIRRFEFDAGRMQVFVEIAAQLTASSTGRIVGGKVFSASAPAPRDDGGTVTRALDSALGDVMRQIVVWAAPRI</sequence>
<keyword evidence="4" id="KW-1185">Reference proteome</keyword>
<dbReference type="AlphaFoldDB" id="A0A8B6M4X9"/>
<dbReference type="Proteomes" id="UP000485880">
    <property type="component" value="Unassembled WGS sequence"/>
</dbReference>
<reference evidence="3 4" key="1">
    <citation type="submission" date="2019-05" db="EMBL/GenBank/DDBJ databases">
        <authorList>
            <person name="Farhan Ul Haque M."/>
        </authorList>
    </citation>
    <scope>NUCLEOTIDE SEQUENCE [LARGE SCALE GENOMIC DNA]</scope>
    <source>
        <strain evidence="3">2</strain>
    </source>
</reference>
<evidence type="ECO:0000259" key="2">
    <source>
        <dbReference type="Pfam" id="PF03886"/>
    </source>
</evidence>
<organism evidence="3 4">
    <name type="scientific">Methylocella tundrae</name>
    <dbReference type="NCBI Taxonomy" id="227605"/>
    <lineage>
        <taxon>Bacteria</taxon>
        <taxon>Pseudomonadati</taxon>
        <taxon>Pseudomonadota</taxon>
        <taxon>Alphaproteobacteria</taxon>
        <taxon>Hyphomicrobiales</taxon>
        <taxon>Beijerinckiaceae</taxon>
        <taxon>Methylocella</taxon>
    </lineage>
</organism>
<evidence type="ECO:0000313" key="3">
    <source>
        <dbReference type="EMBL" id="VTZ49413.1"/>
    </source>
</evidence>
<feature type="chain" id="PRO_5032325960" description="ABC-type transport auxiliary lipoprotein component domain-containing protein" evidence="1">
    <location>
        <begin position="18"/>
        <end position="183"/>
    </location>
</feature>
<dbReference type="InterPro" id="IPR005586">
    <property type="entry name" value="ABC_trans_aux"/>
</dbReference>
<dbReference type="RefSeq" id="WP_244628881.1">
    <property type="nucleotide sequence ID" value="NZ_CABFMQ020000068.1"/>
</dbReference>
<gene>
    <name evidence="3" type="ORF">MPC4_160063</name>
</gene>
<dbReference type="SUPFAM" id="SSF159594">
    <property type="entry name" value="XCC0632-like"/>
    <property type="match status" value="1"/>
</dbReference>
<proteinExistence type="predicted"/>
<feature type="domain" description="ABC-type transport auxiliary lipoprotein component" evidence="2">
    <location>
        <begin position="22"/>
        <end position="176"/>
    </location>
</feature>
<keyword evidence="1" id="KW-0732">Signal</keyword>
<feature type="signal peptide" evidence="1">
    <location>
        <begin position="1"/>
        <end position="17"/>
    </location>
</feature>
<protein>
    <recommendedName>
        <fullName evidence="2">ABC-type transport auxiliary lipoprotein component domain-containing protein</fullName>
    </recommendedName>
</protein>
<dbReference type="Gene3D" id="3.40.50.10610">
    <property type="entry name" value="ABC-type transport auxiliary lipoprotein component"/>
    <property type="match status" value="1"/>
</dbReference>
<comment type="caution">
    <text evidence="3">The sequence shown here is derived from an EMBL/GenBank/DDBJ whole genome shotgun (WGS) entry which is preliminary data.</text>
</comment>
<accession>A0A8B6M4X9</accession>
<evidence type="ECO:0000313" key="4">
    <source>
        <dbReference type="Proteomes" id="UP000485880"/>
    </source>
</evidence>
<name>A0A8B6M4X9_METTU</name>
<dbReference type="EMBL" id="CABFMQ020000068">
    <property type="protein sequence ID" value="VTZ49413.1"/>
    <property type="molecule type" value="Genomic_DNA"/>
</dbReference>
<dbReference type="Pfam" id="PF03886">
    <property type="entry name" value="ABC_trans_aux"/>
    <property type="match status" value="1"/>
</dbReference>
<evidence type="ECO:0000256" key="1">
    <source>
        <dbReference type="SAM" id="SignalP"/>
    </source>
</evidence>